<keyword evidence="2" id="KW-1185">Reference proteome</keyword>
<sequence>MTRQPPQRKTKEVRGWSVEISCDGEIWERDYTMATYETRRGIRSRDDHQAVATEMLHQIARCSPHHWWRMKYTVTDSRDPVLRVAGVEVYEPPPGRRPCDCIR</sequence>
<organism evidence="1 2">
    <name type="scientific">Microtetraspora glauca</name>
    <dbReference type="NCBI Taxonomy" id="1996"/>
    <lineage>
        <taxon>Bacteria</taxon>
        <taxon>Bacillati</taxon>
        <taxon>Actinomycetota</taxon>
        <taxon>Actinomycetes</taxon>
        <taxon>Streptosporangiales</taxon>
        <taxon>Streptosporangiaceae</taxon>
        <taxon>Microtetraspora</taxon>
    </lineage>
</organism>
<name>A0ABV3GAQ2_MICGL</name>
<dbReference type="RefSeq" id="WP_358131320.1">
    <property type="nucleotide sequence ID" value="NZ_JBFALK010000003.1"/>
</dbReference>
<accession>A0ABV3GAQ2</accession>
<dbReference type="Proteomes" id="UP001551675">
    <property type="component" value="Unassembled WGS sequence"/>
</dbReference>
<evidence type="ECO:0000313" key="2">
    <source>
        <dbReference type="Proteomes" id="UP001551675"/>
    </source>
</evidence>
<gene>
    <name evidence="1" type="ORF">AB0I59_07870</name>
</gene>
<evidence type="ECO:0000313" key="1">
    <source>
        <dbReference type="EMBL" id="MEV0968536.1"/>
    </source>
</evidence>
<dbReference type="EMBL" id="JBFALK010000003">
    <property type="protein sequence ID" value="MEV0968536.1"/>
    <property type="molecule type" value="Genomic_DNA"/>
</dbReference>
<proteinExistence type="predicted"/>
<reference evidence="1 2" key="1">
    <citation type="submission" date="2024-06" db="EMBL/GenBank/DDBJ databases">
        <title>The Natural Products Discovery Center: Release of the First 8490 Sequenced Strains for Exploring Actinobacteria Biosynthetic Diversity.</title>
        <authorList>
            <person name="Kalkreuter E."/>
            <person name="Kautsar S.A."/>
            <person name="Yang D."/>
            <person name="Bader C.D."/>
            <person name="Teijaro C.N."/>
            <person name="Fluegel L."/>
            <person name="Davis C.M."/>
            <person name="Simpson J.R."/>
            <person name="Lauterbach L."/>
            <person name="Steele A.D."/>
            <person name="Gui C."/>
            <person name="Meng S."/>
            <person name="Li G."/>
            <person name="Viehrig K."/>
            <person name="Ye F."/>
            <person name="Su P."/>
            <person name="Kiefer A.F."/>
            <person name="Nichols A."/>
            <person name="Cepeda A.J."/>
            <person name="Yan W."/>
            <person name="Fan B."/>
            <person name="Jiang Y."/>
            <person name="Adhikari A."/>
            <person name="Zheng C.-J."/>
            <person name="Schuster L."/>
            <person name="Cowan T.M."/>
            <person name="Smanski M.J."/>
            <person name="Chevrette M.G."/>
            <person name="De Carvalho L.P.S."/>
            <person name="Shen B."/>
        </authorList>
    </citation>
    <scope>NUCLEOTIDE SEQUENCE [LARGE SCALE GENOMIC DNA]</scope>
    <source>
        <strain evidence="1 2">NPDC050100</strain>
    </source>
</reference>
<protein>
    <submittedName>
        <fullName evidence="1">Uncharacterized protein</fullName>
    </submittedName>
</protein>
<comment type="caution">
    <text evidence="1">The sequence shown here is derived from an EMBL/GenBank/DDBJ whole genome shotgun (WGS) entry which is preliminary data.</text>
</comment>